<gene>
    <name evidence="1" type="ORF">M9H77_06764</name>
</gene>
<dbReference type="EMBL" id="CM044702">
    <property type="protein sequence ID" value="KAI5675814.1"/>
    <property type="molecule type" value="Genomic_DNA"/>
</dbReference>
<sequence length="461" mass="51430">MTSRGRKTRRLDLASNSIPAASKSEIGVEDVEAIIVSDSATCFTGWVLYSSSRSSAPEAPPSTLQSRPSTSQSQPSTYGAVVTQPPESEAGPSQAPTDPPALEPWRQPCDTRFVFHPISGDFVESSIVAKQFRLIFQTRLDSPYDSWTTVSQPKYFCWDPQLNTEATDGFDANAIERYRQLMHNLRTASKKLEWILRTFMTDCGLSGMTRSIRPRVSRPQKMGSRDEATRVLEIIQWVLAHSLSGSFRGNATIIMYTVLFSASISCSGLTSLMRSFTKSFMFIDKGTRRRASSSMSELTSSGCLKEHKEHEHRTTGALMPTDHELMLEVNEGLNTYGFGKTETTHLRAQSQHATMGGRPFFGGYEEYMAAISHQVFNEMWSKSGDMSLRGGLVTRITSSMSGHSKTSIVWDLILRRCHFSSLLLNGECLIARSVRQATKAITMVRMRVPRMRRSLLLDGLV</sequence>
<organism evidence="1 2">
    <name type="scientific">Catharanthus roseus</name>
    <name type="common">Madagascar periwinkle</name>
    <name type="synonym">Vinca rosea</name>
    <dbReference type="NCBI Taxonomy" id="4058"/>
    <lineage>
        <taxon>Eukaryota</taxon>
        <taxon>Viridiplantae</taxon>
        <taxon>Streptophyta</taxon>
        <taxon>Embryophyta</taxon>
        <taxon>Tracheophyta</taxon>
        <taxon>Spermatophyta</taxon>
        <taxon>Magnoliopsida</taxon>
        <taxon>eudicotyledons</taxon>
        <taxon>Gunneridae</taxon>
        <taxon>Pentapetalae</taxon>
        <taxon>asterids</taxon>
        <taxon>lamiids</taxon>
        <taxon>Gentianales</taxon>
        <taxon>Apocynaceae</taxon>
        <taxon>Rauvolfioideae</taxon>
        <taxon>Vinceae</taxon>
        <taxon>Catharanthinae</taxon>
        <taxon>Catharanthus</taxon>
    </lineage>
</organism>
<evidence type="ECO:0000313" key="1">
    <source>
        <dbReference type="EMBL" id="KAI5675814.1"/>
    </source>
</evidence>
<proteinExistence type="predicted"/>
<name>A0ACC0BT11_CATRO</name>
<reference evidence="2" key="1">
    <citation type="journal article" date="2023" name="Nat. Plants">
        <title>Single-cell RNA sequencing provides a high-resolution roadmap for understanding the multicellular compartmentation of specialized metabolism.</title>
        <authorList>
            <person name="Sun S."/>
            <person name="Shen X."/>
            <person name="Li Y."/>
            <person name="Li Y."/>
            <person name="Wang S."/>
            <person name="Li R."/>
            <person name="Zhang H."/>
            <person name="Shen G."/>
            <person name="Guo B."/>
            <person name="Wei J."/>
            <person name="Xu J."/>
            <person name="St-Pierre B."/>
            <person name="Chen S."/>
            <person name="Sun C."/>
        </authorList>
    </citation>
    <scope>NUCLEOTIDE SEQUENCE [LARGE SCALE GENOMIC DNA]</scope>
</reference>
<keyword evidence="2" id="KW-1185">Reference proteome</keyword>
<accession>A0ACC0BT11</accession>
<protein>
    <submittedName>
        <fullName evidence="1">Uncharacterized protein</fullName>
    </submittedName>
</protein>
<dbReference type="Proteomes" id="UP001060085">
    <property type="component" value="Linkage Group LG02"/>
</dbReference>
<comment type="caution">
    <text evidence="1">The sequence shown here is derived from an EMBL/GenBank/DDBJ whole genome shotgun (WGS) entry which is preliminary data.</text>
</comment>
<evidence type="ECO:0000313" key="2">
    <source>
        <dbReference type="Proteomes" id="UP001060085"/>
    </source>
</evidence>